<accession>A0A917CB36</accession>
<proteinExistence type="predicted"/>
<dbReference type="EMBL" id="BMCT01000007">
    <property type="protein sequence ID" value="GGF79265.1"/>
    <property type="molecule type" value="Genomic_DNA"/>
</dbReference>
<evidence type="ECO:0000313" key="1">
    <source>
        <dbReference type="EMBL" id="GGF79265.1"/>
    </source>
</evidence>
<reference evidence="1" key="2">
    <citation type="submission" date="2020-09" db="EMBL/GenBank/DDBJ databases">
        <authorList>
            <person name="Sun Q."/>
            <person name="Sedlacek I."/>
        </authorList>
    </citation>
    <scope>NUCLEOTIDE SEQUENCE</scope>
    <source>
        <strain evidence="1">CCM 7897</strain>
    </source>
</reference>
<sequence>MGRSPGIVLDTSPTTFDRYVVNVRYCMPGQQLKPAFERARDNPQCFVGYTCYDPDKTGRDW</sequence>
<dbReference type="Proteomes" id="UP000606044">
    <property type="component" value="Unassembled WGS sequence"/>
</dbReference>
<protein>
    <submittedName>
        <fullName evidence="1">Uncharacterized protein</fullName>
    </submittedName>
</protein>
<reference evidence="1" key="1">
    <citation type="journal article" date="2014" name="Int. J. Syst. Evol. Microbiol.">
        <title>Complete genome sequence of Corynebacterium casei LMG S-19264T (=DSM 44701T), isolated from a smear-ripened cheese.</title>
        <authorList>
            <consortium name="US DOE Joint Genome Institute (JGI-PGF)"/>
            <person name="Walter F."/>
            <person name="Albersmeier A."/>
            <person name="Kalinowski J."/>
            <person name="Ruckert C."/>
        </authorList>
    </citation>
    <scope>NUCLEOTIDE SEQUENCE</scope>
    <source>
        <strain evidence="1">CCM 7897</strain>
    </source>
</reference>
<keyword evidence="2" id="KW-1185">Reference proteome</keyword>
<organism evidence="1 2">
    <name type="scientific">Azorhizobium oxalatiphilum</name>
    <dbReference type="NCBI Taxonomy" id="980631"/>
    <lineage>
        <taxon>Bacteria</taxon>
        <taxon>Pseudomonadati</taxon>
        <taxon>Pseudomonadota</taxon>
        <taxon>Alphaproteobacteria</taxon>
        <taxon>Hyphomicrobiales</taxon>
        <taxon>Xanthobacteraceae</taxon>
        <taxon>Azorhizobium</taxon>
    </lineage>
</organism>
<gene>
    <name evidence="1" type="ORF">GCM10007301_44130</name>
</gene>
<name>A0A917CB36_9HYPH</name>
<evidence type="ECO:0000313" key="2">
    <source>
        <dbReference type="Proteomes" id="UP000606044"/>
    </source>
</evidence>
<dbReference type="AlphaFoldDB" id="A0A917CB36"/>
<comment type="caution">
    <text evidence="1">The sequence shown here is derived from an EMBL/GenBank/DDBJ whole genome shotgun (WGS) entry which is preliminary data.</text>
</comment>